<reference evidence="9 10" key="1">
    <citation type="journal article" date="2016" name="Nat. Commun.">
        <title>Thousands of microbial genomes shed light on interconnected biogeochemical processes in an aquifer system.</title>
        <authorList>
            <person name="Anantharaman K."/>
            <person name="Brown C.T."/>
            <person name="Hug L.A."/>
            <person name="Sharon I."/>
            <person name="Castelle C.J."/>
            <person name="Probst A.J."/>
            <person name="Thomas B.C."/>
            <person name="Singh A."/>
            <person name="Wilkins M.J."/>
            <person name="Karaoz U."/>
            <person name="Brodie E.L."/>
            <person name="Williams K.H."/>
            <person name="Hubbard S.S."/>
            <person name="Banfield J.F."/>
        </authorList>
    </citation>
    <scope>NUCLEOTIDE SEQUENCE [LARGE SCALE GENOMIC DNA]</scope>
</reference>
<feature type="transmembrane region" description="Helical" evidence="7">
    <location>
        <begin position="350"/>
        <end position="370"/>
    </location>
</feature>
<dbReference type="InterPro" id="IPR003148">
    <property type="entry name" value="RCK_N"/>
</dbReference>
<dbReference type="PROSITE" id="PS51201">
    <property type="entry name" value="RCK_N"/>
    <property type="match status" value="1"/>
</dbReference>
<proteinExistence type="inferred from homology"/>
<feature type="transmembrane region" description="Helical" evidence="7">
    <location>
        <begin position="173"/>
        <end position="191"/>
    </location>
</feature>
<feature type="transmembrane region" description="Helical" evidence="7">
    <location>
        <begin position="265"/>
        <end position="284"/>
    </location>
</feature>
<keyword evidence="4 7" id="KW-0812">Transmembrane</keyword>
<evidence type="ECO:0000256" key="4">
    <source>
        <dbReference type="ARBA" id="ARBA00022692"/>
    </source>
</evidence>
<feature type="transmembrane region" description="Helical" evidence="7">
    <location>
        <begin position="212"/>
        <end position="231"/>
    </location>
</feature>
<gene>
    <name evidence="9" type="ORF">A2W32_00065</name>
</gene>
<dbReference type="InterPro" id="IPR036291">
    <property type="entry name" value="NAD(P)-bd_dom_sf"/>
</dbReference>
<dbReference type="Proteomes" id="UP000177371">
    <property type="component" value="Unassembled WGS sequence"/>
</dbReference>
<feature type="domain" description="RCK N-terminal" evidence="8">
    <location>
        <begin position="400"/>
        <end position="517"/>
    </location>
</feature>
<comment type="similarity">
    <text evidence="2">Belongs to the monovalent cation:proton antiporter 2 (CPA2) transporter (TC 2.A.37) family.</text>
</comment>
<dbReference type="Pfam" id="PF02254">
    <property type="entry name" value="TrkA_N"/>
    <property type="match status" value="1"/>
</dbReference>
<feature type="transmembrane region" description="Helical" evidence="7">
    <location>
        <begin position="6"/>
        <end position="24"/>
    </location>
</feature>
<dbReference type="GO" id="GO:1902600">
    <property type="term" value="P:proton transmembrane transport"/>
    <property type="evidence" value="ECO:0007669"/>
    <property type="project" value="InterPro"/>
</dbReference>
<keyword evidence="3" id="KW-0813">Transport</keyword>
<feature type="transmembrane region" description="Helical" evidence="7">
    <location>
        <begin position="31"/>
        <end position="49"/>
    </location>
</feature>
<dbReference type="Gene3D" id="3.40.50.720">
    <property type="entry name" value="NAD(P)-binding Rossmann-like Domain"/>
    <property type="match status" value="1"/>
</dbReference>
<dbReference type="SUPFAM" id="SSF51735">
    <property type="entry name" value="NAD(P)-binding Rossmann-fold domains"/>
    <property type="match status" value="1"/>
</dbReference>
<dbReference type="PANTHER" id="PTHR42751:SF3">
    <property type="entry name" value="SODIUM_GLUTAMATE SYMPORTER"/>
    <property type="match status" value="1"/>
</dbReference>
<evidence type="ECO:0000256" key="6">
    <source>
        <dbReference type="ARBA" id="ARBA00023136"/>
    </source>
</evidence>
<dbReference type="EMBL" id="MEUT01000067">
    <property type="protein sequence ID" value="OGC48546.1"/>
    <property type="molecule type" value="Genomic_DNA"/>
</dbReference>
<feature type="transmembrane region" description="Helical" evidence="7">
    <location>
        <begin position="290"/>
        <end position="311"/>
    </location>
</feature>
<organism evidence="9 10">
    <name type="scientific">candidate division WWE3 bacterium RBG_16_37_10</name>
    <dbReference type="NCBI Taxonomy" id="1802610"/>
    <lineage>
        <taxon>Bacteria</taxon>
        <taxon>Katanobacteria</taxon>
    </lineage>
</organism>
<dbReference type="GO" id="GO:0006813">
    <property type="term" value="P:potassium ion transport"/>
    <property type="evidence" value="ECO:0007669"/>
    <property type="project" value="InterPro"/>
</dbReference>
<sequence>MNIFAELSLIIVIATVIAGVMRILKQPLIMGHILTGILVGPYFLGIFIHKETVEVFSQLGISILLFIVGLSLSPKIVKEVGKISLITGLGQIVFTTFFGFLIALAFGYSLVSSLYIALALTFSSTIITLKLLSDKKDVEKLYGRIVIGLLLVQDLVATIILIVVSTFAGGDNAGLEILFIALKGLAVWILFSIVSSKFLPKLSSFFAKSQEYLFLFSIGWGFGMASLFNLLGFSVEIGALVAGVTLSVSPFAQEMSNKLKPLRDFFLIMFFVLLGSTLEVSNLGSFIVPAIVFSLFVLIVKPMIIVIITGMQGFNKKTSFNSGLTVAQISEFSLILVLLGLKLGHINQQIVSLVTFVGVVTIAVSSYLILYSDKIYPYFAGYLSIFERKKTIKEVESIGIYEVILFGCNRVGYDFIRAFKKLGSSFLAVDFNPEIVSTLREKGVNVKYGDAEDPEFLEELGLESTEIIISTIPDYETNLFLLKKAKAANRNIVVILISYNLEEAIKLYEHQATYVIMPHFIGGQFAAELAKKAHSDNTKLLVEREGHIEYLKERRALGQAHPRWEHH</sequence>
<dbReference type="GO" id="GO:0015297">
    <property type="term" value="F:antiporter activity"/>
    <property type="evidence" value="ECO:0007669"/>
    <property type="project" value="InterPro"/>
</dbReference>
<feature type="transmembrane region" description="Helical" evidence="7">
    <location>
        <begin position="85"/>
        <end position="108"/>
    </location>
</feature>
<evidence type="ECO:0000256" key="2">
    <source>
        <dbReference type="ARBA" id="ARBA00005551"/>
    </source>
</evidence>
<feature type="transmembrane region" description="Helical" evidence="7">
    <location>
        <begin position="145"/>
        <end position="167"/>
    </location>
</feature>
<dbReference type="InterPro" id="IPR038770">
    <property type="entry name" value="Na+/solute_symporter_sf"/>
</dbReference>
<keyword evidence="5 7" id="KW-1133">Transmembrane helix</keyword>
<comment type="caution">
    <text evidence="9">The sequence shown here is derived from an EMBL/GenBank/DDBJ whole genome shotgun (WGS) entry which is preliminary data.</text>
</comment>
<accession>A0A1F4UUH7</accession>
<feature type="transmembrane region" description="Helical" evidence="7">
    <location>
        <begin position="55"/>
        <end position="73"/>
    </location>
</feature>
<dbReference type="Pfam" id="PF00999">
    <property type="entry name" value="Na_H_Exchanger"/>
    <property type="match status" value="1"/>
</dbReference>
<evidence type="ECO:0000313" key="10">
    <source>
        <dbReference type="Proteomes" id="UP000177371"/>
    </source>
</evidence>
<evidence type="ECO:0000256" key="1">
    <source>
        <dbReference type="ARBA" id="ARBA00004141"/>
    </source>
</evidence>
<evidence type="ECO:0000256" key="7">
    <source>
        <dbReference type="SAM" id="Phobius"/>
    </source>
</evidence>
<feature type="transmembrane region" description="Helical" evidence="7">
    <location>
        <begin position="323"/>
        <end position="344"/>
    </location>
</feature>
<dbReference type="InterPro" id="IPR006153">
    <property type="entry name" value="Cation/H_exchanger_TM"/>
</dbReference>
<dbReference type="PANTHER" id="PTHR42751">
    <property type="entry name" value="SODIUM/HYDROGEN EXCHANGER FAMILY/TRKA DOMAIN PROTEIN"/>
    <property type="match status" value="1"/>
</dbReference>
<keyword evidence="6 7" id="KW-0472">Membrane</keyword>
<evidence type="ECO:0000256" key="3">
    <source>
        <dbReference type="ARBA" id="ARBA00022448"/>
    </source>
</evidence>
<feature type="transmembrane region" description="Helical" evidence="7">
    <location>
        <begin position="114"/>
        <end position="133"/>
    </location>
</feature>
<comment type="subcellular location">
    <subcellularLocation>
        <location evidence="1">Membrane</location>
        <topology evidence="1">Multi-pass membrane protein</topology>
    </subcellularLocation>
</comment>
<dbReference type="Gene3D" id="1.20.1530.20">
    <property type="match status" value="1"/>
</dbReference>
<dbReference type="GO" id="GO:0016020">
    <property type="term" value="C:membrane"/>
    <property type="evidence" value="ECO:0007669"/>
    <property type="project" value="UniProtKB-SubCell"/>
</dbReference>
<name>A0A1F4UUH7_UNCKA</name>
<dbReference type="STRING" id="1802610.A2W32_00065"/>
<evidence type="ECO:0000256" key="5">
    <source>
        <dbReference type="ARBA" id="ARBA00022989"/>
    </source>
</evidence>
<evidence type="ECO:0000313" key="9">
    <source>
        <dbReference type="EMBL" id="OGC48546.1"/>
    </source>
</evidence>
<protein>
    <submittedName>
        <fullName evidence="9">Sodium:proton exchanger</fullName>
    </submittedName>
</protein>
<evidence type="ECO:0000259" key="8">
    <source>
        <dbReference type="PROSITE" id="PS51201"/>
    </source>
</evidence>
<dbReference type="AlphaFoldDB" id="A0A1F4UUH7"/>